<keyword evidence="8" id="KW-0411">Iron-sulfur</keyword>
<keyword evidence="4" id="KW-0479">Metal-binding</keyword>
<feature type="non-terminal residue" evidence="11">
    <location>
        <position position="343"/>
    </location>
</feature>
<dbReference type="Proteomes" id="UP000815325">
    <property type="component" value="Unassembled WGS sequence"/>
</dbReference>
<dbReference type="PANTHER" id="PTHR21266">
    <property type="entry name" value="IRON-SULFUR DOMAIN CONTAINING PROTEIN"/>
    <property type="match status" value="1"/>
</dbReference>
<accession>A0ABQ7H9E4</accession>
<keyword evidence="7" id="KW-0408">Iron</keyword>
<dbReference type="Gene3D" id="2.102.10.10">
    <property type="entry name" value="Rieske [2Fe-2S] iron-sulphur domain"/>
    <property type="match status" value="1"/>
</dbReference>
<evidence type="ECO:0000313" key="12">
    <source>
        <dbReference type="Proteomes" id="UP000815325"/>
    </source>
</evidence>
<evidence type="ECO:0000256" key="6">
    <source>
        <dbReference type="ARBA" id="ARBA00023002"/>
    </source>
</evidence>
<protein>
    <submittedName>
        <fullName evidence="11">Rieske [2Fe-2S] iron-sulfur domain-containing protein</fullName>
    </submittedName>
</protein>
<evidence type="ECO:0000313" key="11">
    <source>
        <dbReference type="EMBL" id="KAF5843469.1"/>
    </source>
</evidence>
<feature type="domain" description="Rieske" evidence="10">
    <location>
        <begin position="93"/>
        <end position="204"/>
    </location>
</feature>
<evidence type="ECO:0000256" key="3">
    <source>
        <dbReference type="ARBA" id="ARBA00022714"/>
    </source>
</evidence>
<dbReference type="SUPFAM" id="SSF50022">
    <property type="entry name" value="ISP domain"/>
    <property type="match status" value="1"/>
</dbReference>
<organism evidence="11 12">
    <name type="scientific">Dunaliella salina</name>
    <name type="common">Green alga</name>
    <name type="synonym">Protococcus salinus</name>
    <dbReference type="NCBI Taxonomy" id="3046"/>
    <lineage>
        <taxon>Eukaryota</taxon>
        <taxon>Viridiplantae</taxon>
        <taxon>Chlorophyta</taxon>
        <taxon>core chlorophytes</taxon>
        <taxon>Chlorophyceae</taxon>
        <taxon>CS clade</taxon>
        <taxon>Chlamydomonadales</taxon>
        <taxon>Dunaliellaceae</taxon>
        <taxon>Dunaliella</taxon>
    </lineage>
</organism>
<dbReference type="InterPro" id="IPR017941">
    <property type="entry name" value="Rieske_2Fe-2S"/>
</dbReference>
<keyword evidence="2" id="KW-0812">Transmembrane</keyword>
<sequence>MLARSKTARTLQKCPVGHPNSARVVPVYLKSVQDRRRLEGARLPTTRTNVATLQSTSLMDEAEKRDAWQEVAVPSTTSADIMADISHVWKRVWIPASPVNMLEKTKPNKVTLLGKDLVAWFDSAHQSWEVVEDRCPHRFAPLSEGRIVDGQLMCSYHGWRFGKGGECTDIPQLPPGPPKEAACKQRKACASAYPSTVSDGLLFVWMDNSPEGLLASLQTTPFKSDAPSKFDWIMAQNPNDYTFWLEQGLDPSHAPYLHHGMGGFEMKNATELLSRAVPEVTLEGGFTWRHQGYETRNRDLMAARQFIPPFAIETRYNKQATKASSTQAFTSLVVPVRPGVTRS</sequence>
<gene>
    <name evidence="11" type="ORF">DUNSADRAFT_15764</name>
</gene>
<keyword evidence="12" id="KW-1185">Reference proteome</keyword>
<evidence type="ECO:0000256" key="7">
    <source>
        <dbReference type="ARBA" id="ARBA00023004"/>
    </source>
</evidence>
<evidence type="ECO:0000256" key="5">
    <source>
        <dbReference type="ARBA" id="ARBA00022989"/>
    </source>
</evidence>
<evidence type="ECO:0000256" key="4">
    <source>
        <dbReference type="ARBA" id="ARBA00022723"/>
    </source>
</evidence>
<proteinExistence type="predicted"/>
<reference evidence="11" key="1">
    <citation type="submission" date="2017-08" db="EMBL/GenBank/DDBJ databases">
        <authorList>
            <person name="Polle J.E."/>
            <person name="Barry K."/>
            <person name="Cushman J."/>
            <person name="Schmutz J."/>
            <person name="Tran D."/>
            <person name="Hathwaick L.T."/>
            <person name="Yim W.C."/>
            <person name="Jenkins J."/>
            <person name="Mckie-Krisberg Z.M."/>
            <person name="Prochnik S."/>
            <person name="Lindquist E."/>
            <person name="Dockter R.B."/>
            <person name="Adam C."/>
            <person name="Molina H."/>
            <person name="Bunkerborg J."/>
            <person name="Jin E."/>
            <person name="Buchheim M."/>
            <person name="Magnuson J."/>
        </authorList>
    </citation>
    <scope>NUCLEOTIDE SEQUENCE</scope>
    <source>
        <strain evidence="11">CCAP 19/18</strain>
    </source>
</reference>
<evidence type="ECO:0000256" key="1">
    <source>
        <dbReference type="ARBA" id="ARBA00004370"/>
    </source>
</evidence>
<evidence type="ECO:0000256" key="2">
    <source>
        <dbReference type="ARBA" id="ARBA00022692"/>
    </source>
</evidence>
<comment type="caution">
    <text evidence="11">The sequence shown here is derived from an EMBL/GenBank/DDBJ whole genome shotgun (WGS) entry which is preliminary data.</text>
</comment>
<comment type="subcellular location">
    <subcellularLocation>
        <location evidence="1">Membrane</location>
    </subcellularLocation>
</comment>
<dbReference type="PROSITE" id="PS51296">
    <property type="entry name" value="RIESKE"/>
    <property type="match status" value="1"/>
</dbReference>
<keyword evidence="9" id="KW-0472">Membrane</keyword>
<keyword evidence="3" id="KW-0001">2Fe-2S</keyword>
<keyword evidence="6" id="KW-0560">Oxidoreductase</keyword>
<evidence type="ECO:0000256" key="8">
    <source>
        <dbReference type="ARBA" id="ARBA00023014"/>
    </source>
</evidence>
<keyword evidence="5" id="KW-1133">Transmembrane helix</keyword>
<evidence type="ECO:0000259" key="10">
    <source>
        <dbReference type="PROSITE" id="PS51296"/>
    </source>
</evidence>
<dbReference type="Pfam" id="PF00355">
    <property type="entry name" value="Rieske"/>
    <property type="match status" value="1"/>
</dbReference>
<dbReference type="EMBL" id="MU069442">
    <property type="protein sequence ID" value="KAF5843469.1"/>
    <property type="molecule type" value="Genomic_DNA"/>
</dbReference>
<dbReference type="InterPro" id="IPR050584">
    <property type="entry name" value="Cholesterol_7-desaturase"/>
</dbReference>
<name>A0ABQ7H9E4_DUNSA</name>
<dbReference type="InterPro" id="IPR036922">
    <property type="entry name" value="Rieske_2Fe-2S_sf"/>
</dbReference>
<dbReference type="PANTHER" id="PTHR21266:SF32">
    <property type="entry name" value="CHOLESTEROL 7-DESATURASE NVD"/>
    <property type="match status" value="1"/>
</dbReference>
<evidence type="ECO:0000256" key="9">
    <source>
        <dbReference type="ARBA" id="ARBA00023136"/>
    </source>
</evidence>